<dbReference type="Proteomes" id="UP000467841">
    <property type="component" value="Unassembled WGS sequence"/>
</dbReference>
<dbReference type="GO" id="GO:0005524">
    <property type="term" value="F:ATP binding"/>
    <property type="evidence" value="ECO:0007669"/>
    <property type="project" value="UniProtKB-UniRule"/>
</dbReference>
<evidence type="ECO:0000313" key="20">
    <source>
        <dbReference type="EMBL" id="CAA7054327.1"/>
    </source>
</evidence>
<keyword evidence="5 16" id="KW-0812">Transmembrane</keyword>
<evidence type="ECO:0000256" key="6">
    <source>
        <dbReference type="ARBA" id="ARBA00022729"/>
    </source>
</evidence>
<feature type="binding site" evidence="15">
    <location>
        <position position="381"/>
    </location>
    <ligand>
        <name>ATP</name>
        <dbReference type="ChEBI" id="CHEBI:30616"/>
    </ligand>
</feature>
<dbReference type="PROSITE" id="PS00107">
    <property type="entry name" value="PROTEIN_KINASE_ATP"/>
    <property type="match status" value="1"/>
</dbReference>
<protein>
    <submittedName>
        <fullName evidence="20">Uncharacterized protein</fullName>
    </submittedName>
</protein>
<dbReference type="InterPro" id="IPR000719">
    <property type="entry name" value="Prot_kinase_dom"/>
</dbReference>
<dbReference type="PANTHER" id="PTHR27002:SF528">
    <property type="entry name" value="CYSTEINE-RICH RECEPTOR-LIKE PROTEIN KINASE 37"/>
    <property type="match status" value="1"/>
</dbReference>
<feature type="chain" id="PRO_5025652603" evidence="17">
    <location>
        <begin position="28"/>
        <end position="661"/>
    </location>
</feature>
<evidence type="ECO:0000256" key="4">
    <source>
        <dbReference type="ARBA" id="ARBA00022679"/>
    </source>
</evidence>
<dbReference type="FunFam" id="3.30.430.20:FF:000007">
    <property type="entry name" value="Cysteine-rich receptor-like protein kinase 11"/>
    <property type="match status" value="1"/>
</dbReference>
<evidence type="ECO:0000313" key="21">
    <source>
        <dbReference type="Proteomes" id="UP000467841"/>
    </source>
</evidence>
<dbReference type="GO" id="GO:0004674">
    <property type="term" value="F:protein serine/threonine kinase activity"/>
    <property type="evidence" value="ECO:0007669"/>
    <property type="project" value="UniProtKB-KW"/>
</dbReference>
<keyword evidence="4" id="KW-0808">Transferase</keyword>
<keyword evidence="14" id="KW-0325">Glycoprotein</keyword>
<dbReference type="CDD" id="cd14066">
    <property type="entry name" value="STKc_IRAK"/>
    <property type="match status" value="1"/>
</dbReference>
<dbReference type="InterPro" id="IPR002902">
    <property type="entry name" value="GNK2"/>
</dbReference>
<dbReference type="PROSITE" id="PS00108">
    <property type="entry name" value="PROTEIN_KINASE_ST"/>
    <property type="match status" value="1"/>
</dbReference>
<proteinExistence type="predicted"/>
<evidence type="ECO:0000256" key="11">
    <source>
        <dbReference type="ARBA" id="ARBA00022989"/>
    </source>
</evidence>
<keyword evidence="10 15" id="KW-0067">ATP-binding</keyword>
<evidence type="ECO:0000259" key="18">
    <source>
        <dbReference type="PROSITE" id="PS50011"/>
    </source>
</evidence>
<dbReference type="Pfam" id="PF00069">
    <property type="entry name" value="Pkinase"/>
    <property type="match status" value="1"/>
</dbReference>
<evidence type="ECO:0000256" key="16">
    <source>
        <dbReference type="SAM" id="Phobius"/>
    </source>
</evidence>
<dbReference type="Pfam" id="PF01657">
    <property type="entry name" value="Stress-antifung"/>
    <property type="match status" value="2"/>
</dbReference>
<sequence length="661" mass="74089">MGKRCVMTTSLSLLLLLFLQTLNYVQASFLCYGDFSTANYSRNRDNLLSSLPSNVINNGGFYNASLGSDSGDSRVHVSALCRRGYEDQACKACLEHVIKDTKEKCPHQKETFSWVTHQPNDVSCSLRYTNHSIFGKLELSPFTLNPNPNNISSIIKNMTLFSQEWNAMANRTLEAASTAETSSVLKYYNATRTEFTEITSTDVYALMQCTPDLSPSDCKRCLRECVTEFQRQQWGKQGGGVGRPSCYFRWDLFPFYKAFDNVTRVLAPPLPPPAQDSSSTTLHCGGDKKDFGGRNIAIIVVPAIINLFIFVGLICSWRRKSSHIRIKESSDSSDGQSMVRFDLGTILTATHGFSPEKKLGQGGFGTVYKGILPSGQEIAVKRLNKGSGQGDMEFKNEVLLLTRLQHRNLVKLLGFCNEGEEEILVYEFVTNSSLDHFIFDEDKRRFLTWDVRFRIIQGVARGLLYLHEDSQLRIIHRDLKASNILLDADMNPKVADFGMARLFNMNQTRGETSKVVGTFGYMAPEYATYGQFSAKSDVYSFGVMLLEMICGKRNKSLKEEEKEEEEEEELPAFVWKRWIEGKSAEIIDPLAAPSNSISIDQVMNLIHIGLLCVQEDVSKRPTVYSILVWLETHASTTMPVPAPVAFLTAPSSPSPSPPLHN</sequence>
<evidence type="ECO:0000256" key="2">
    <source>
        <dbReference type="ARBA" id="ARBA00022527"/>
    </source>
</evidence>
<dbReference type="Gene3D" id="3.30.430.20">
    <property type="entry name" value="Gnk2 domain, C-X8-C-X2-C motif"/>
    <property type="match status" value="2"/>
</dbReference>
<dbReference type="Gene3D" id="1.10.510.10">
    <property type="entry name" value="Transferase(Phosphotransferase) domain 1"/>
    <property type="match status" value="1"/>
</dbReference>
<dbReference type="PANTHER" id="PTHR27002">
    <property type="entry name" value="RECEPTOR-LIKE SERINE/THREONINE-PROTEIN KINASE SD1-8"/>
    <property type="match status" value="1"/>
</dbReference>
<name>A0A6D2KIL0_9BRAS</name>
<dbReference type="SUPFAM" id="SSF56112">
    <property type="entry name" value="Protein kinase-like (PK-like)"/>
    <property type="match status" value="1"/>
</dbReference>
<feature type="domain" description="Protein kinase" evidence="18">
    <location>
        <begin position="353"/>
        <end position="636"/>
    </location>
</feature>
<dbReference type="EMBL" id="CACVBM020001573">
    <property type="protein sequence ID" value="CAA7054327.1"/>
    <property type="molecule type" value="Genomic_DNA"/>
</dbReference>
<keyword evidence="21" id="KW-1185">Reference proteome</keyword>
<feature type="signal peptide" evidence="17">
    <location>
        <begin position="1"/>
        <end position="27"/>
    </location>
</feature>
<accession>A0A6D2KIL0</accession>
<keyword evidence="2" id="KW-0723">Serine/threonine-protein kinase</keyword>
<dbReference type="PROSITE" id="PS50011">
    <property type="entry name" value="PROTEIN_KINASE_DOM"/>
    <property type="match status" value="1"/>
</dbReference>
<gene>
    <name evidence="20" type="ORF">MERR_LOCUS41563</name>
</gene>
<dbReference type="InterPro" id="IPR017441">
    <property type="entry name" value="Protein_kinase_ATP_BS"/>
</dbReference>
<keyword evidence="8 15" id="KW-0547">Nucleotide-binding</keyword>
<evidence type="ECO:0000256" key="7">
    <source>
        <dbReference type="ARBA" id="ARBA00022737"/>
    </source>
</evidence>
<keyword evidence="11 16" id="KW-1133">Transmembrane helix</keyword>
<dbReference type="CDD" id="cd23509">
    <property type="entry name" value="Gnk2-like"/>
    <property type="match status" value="2"/>
</dbReference>
<keyword evidence="13" id="KW-0675">Receptor</keyword>
<evidence type="ECO:0000256" key="3">
    <source>
        <dbReference type="ARBA" id="ARBA00022553"/>
    </source>
</evidence>
<evidence type="ECO:0000256" key="12">
    <source>
        <dbReference type="ARBA" id="ARBA00023136"/>
    </source>
</evidence>
<evidence type="ECO:0000256" key="13">
    <source>
        <dbReference type="ARBA" id="ARBA00023170"/>
    </source>
</evidence>
<evidence type="ECO:0000256" key="10">
    <source>
        <dbReference type="ARBA" id="ARBA00022840"/>
    </source>
</evidence>
<dbReference type="GO" id="GO:0005886">
    <property type="term" value="C:plasma membrane"/>
    <property type="evidence" value="ECO:0007669"/>
    <property type="project" value="TreeGrafter"/>
</dbReference>
<dbReference type="InterPro" id="IPR011009">
    <property type="entry name" value="Kinase-like_dom_sf"/>
</dbReference>
<dbReference type="OrthoDB" id="1025140at2759"/>
<feature type="domain" description="Gnk2-homologous" evidence="19">
    <location>
        <begin position="146"/>
        <end position="255"/>
    </location>
</feature>
<evidence type="ECO:0000256" key="17">
    <source>
        <dbReference type="SAM" id="SignalP"/>
    </source>
</evidence>
<reference evidence="20" key="1">
    <citation type="submission" date="2020-01" db="EMBL/GenBank/DDBJ databases">
        <authorList>
            <person name="Mishra B."/>
        </authorList>
    </citation>
    <scope>NUCLEOTIDE SEQUENCE [LARGE SCALE GENOMIC DNA]</scope>
</reference>
<keyword evidence="9" id="KW-0418">Kinase</keyword>
<comment type="subcellular location">
    <subcellularLocation>
        <location evidence="1">Membrane</location>
        <topology evidence="1">Single-pass membrane protein</topology>
    </subcellularLocation>
</comment>
<dbReference type="FunFam" id="3.30.200.20:FF:000142">
    <property type="entry name" value="Cysteine-rich receptor-like protein kinase 10"/>
    <property type="match status" value="1"/>
</dbReference>
<dbReference type="AlphaFoldDB" id="A0A6D2KIL0"/>
<evidence type="ECO:0000256" key="5">
    <source>
        <dbReference type="ARBA" id="ARBA00022692"/>
    </source>
</evidence>
<dbReference type="FunFam" id="1.10.510.10:FF:000343">
    <property type="entry name" value="Cysteine-rich receptor-like protein kinase 28"/>
    <property type="match status" value="1"/>
</dbReference>
<keyword evidence="7" id="KW-0677">Repeat</keyword>
<dbReference type="PROSITE" id="PS51473">
    <property type="entry name" value="GNK2"/>
    <property type="match status" value="2"/>
</dbReference>
<keyword evidence="3" id="KW-0597">Phosphoprotein</keyword>
<evidence type="ECO:0000256" key="9">
    <source>
        <dbReference type="ARBA" id="ARBA00022777"/>
    </source>
</evidence>
<dbReference type="InterPro" id="IPR008271">
    <property type="entry name" value="Ser/Thr_kinase_AS"/>
</dbReference>
<dbReference type="GO" id="GO:0009737">
    <property type="term" value="P:response to abscisic acid"/>
    <property type="evidence" value="ECO:0007669"/>
    <property type="project" value="UniProtKB-ARBA"/>
</dbReference>
<dbReference type="SMART" id="SM00220">
    <property type="entry name" value="S_TKc"/>
    <property type="match status" value="1"/>
</dbReference>
<dbReference type="Gene3D" id="3.30.200.20">
    <property type="entry name" value="Phosphorylase Kinase, domain 1"/>
    <property type="match status" value="1"/>
</dbReference>
<evidence type="ECO:0000256" key="8">
    <source>
        <dbReference type="ARBA" id="ARBA00022741"/>
    </source>
</evidence>
<keyword evidence="6 17" id="KW-0732">Signal</keyword>
<evidence type="ECO:0000259" key="19">
    <source>
        <dbReference type="PROSITE" id="PS51473"/>
    </source>
</evidence>
<keyword evidence="12 16" id="KW-0472">Membrane</keyword>
<evidence type="ECO:0000256" key="14">
    <source>
        <dbReference type="ARBA" id="ARBA00023180"/>
    </source>
</evidence>
<evidence type="ECO:0000256" key="15">
    <source>
        <dbReference type="PROSITE-ProRule" id="PRU10141"/>
    </source>
</evidence>
<feature type="transmembrane region" description="Helical" evidence="16">
    <location>
        <begin position="296"/>
        <end position="317"/>
    </location>
</feature>
<feature type="domain" description="Gnk2-homologous" evidence="19">
    <location>
        <begin position="20"/>
        <end position="133"/>
    </location>
</feature>
<organism evidence="20 21">
    <name type="scientific">Microthlaspi erraticum</name>
    <dbReference type="NCBI Taxonomy" id="1685480"/>
    <lineage>
        <taxon>Eukaryota</taxon>
        <taxon>Viridiplantae</taxon>
        <taxon>Streptophyta</taxon>
        <taxon>Embryophyta</taxon>
        <taxon>Tracheophyta</taxon>
        <taxon>Spermatophyta</taxon>
        <taxon>Magnoliopsida</taxon>
        <taxon>eudicotyledons</taxon>
        <taxon>Gunneridae</taxon>
        <taxon>Pentapetalae</taxon>
        <taxon>rosids</taxon>
        <taxon>malvids</taxon>
        <taxon>Brassicales</taxon>
        <taxon>Brassicaceae</taxon>
        <taxon>Coluteocarpeae</taxon>
        <taxon>Microthlaspi</taxon>
    </lineage>
</organism>
<dbReference type="InterPro" id="IPR038408">
    <property type="entry name" value="GNK2_sf"/>
</dbReference>
<evidence type="ECO:0000256" key="1">
    <source>
        <dbReference type="ARBA" id="ARBA00004167"/>
    </source>
</evidence>
<comment type="caution">
    <text evidence="20">The sequence shown here is derived from an EMBL/GenBank/DDBJ whole genome shotgun (WGS) entry which is preliminary data.</text>
</comment>